<evidence type="ECO:0000256" key="3">
    <source>
        <dbReference type="ARBA" id="ARBA00023125"/>
    </source>
</evidence>
<dbReference type="Proteomes" id="UP001231189">
    <property type="component" value="Unassembled WGS sequence"/>
</dbReference>
<proteinExistence type="predicted"/>
<feature type="domain" description="TF-B3" evidence="6">
    <location>
        <begin position="52"/>
        <end position="104"/>
    </location>
</feature>
<dbReference type="PANTHER" id="PTHR31920">
    <property type="entry name" value="B3 DOMAIN-CONTAINING"/>
    <property type="match status" value="1"/>
</dbReference>
<sequence>MPTVACVVDVFARGEVLRVRPPQRLPNKFGEFVDGTEQANLQLYKGRCGFYRWHVEVLFVVEGKVYMHTGWDKFARAHNLKVGCLPTFLYEGDGEMIVKVFDKTSCPRHYHTDESGEDTNRQQLAMSVIFLCSEDGHG</sequence>
<reference evidence="7" key="1">
    <citation type="submission" date="2023-07" db="EMBL/GenBank/DDBJ databases">
        <title>A chromosome-level genome assembly of Lolium multiflorum.</title>
        <authorList>
            <person name="Chen Y."/>
            <person name="Copetti D."/>
            <person name="Kolliker R."/>
            <person name="Studer B."/>
        </authorList>
    </citation>
    <scope>NUCLEOTIDE SEQUENCE</scope>
    <source>
        <strain evidence="7">02402/16</strain>
        <tissue evidence="7">Leaf</tissue>
    </source>
</reference>
<comment type="subcellular location">
    <subcellularLocation>
        <location evidence="1">Nucleus</location>
    </subcellularLocation>
</comment>
<evidence type="ECO:0000313" key="7">
    <source>
        <dbReference type="EMBL" id="KAK1618679.1"/>
    </source>
</evidence>
<protein>
    <recommendedName>
        <fullName evidence="6">TF-B3 domain-containing protein</fullName>
    </recommendedName>
</protein>
<keyword evidence="8" id="KW-1185">Reference proteome</keyword>
<name>A0AAD8VTG4_LOLMU</name>
<evidence type="ECO:0000256" key="1">
    <source>
        <dbReference type="ARBA" id="ARBA00004123"/>
    </source>
</evidence>
<keyword evidence="2" id="KW-0805">Transcription regulation</keyword>
<organism evidence="7 8">
    <name type="scientific">Lolium multiflorum</name>
    <name type="common">Italian ryegrass</name>
    <name type="synonym">Lolium perenne subsp. multiflorum</name>
    <dbReference type="NCBI Taxonomy" id="4521"/>
    <lineage>
        <taxon>Eukaryota</taxon>
        <taxon>Viridiplantae</taxon>
        <taxon>Streptophyta</taxon>
        <taxon>Embryophyta</taxon>
        <taxon>Tracheophyta</taxon>
        <taxon>Spermatophyta</taxon>
        <taxon>Magnoliopsida</taxon>
        <taxon>Liliopsida</taxon>
        <taxon>Poales</taxon>
        <taxon>Poaceae</taxon>
        <taxon>BOP clade</taxon>
        <taxon>Pooideae</taxon>
        <taxon>Poodae</taxon>
        <taxon>Poeae</taxon>
        <taxon>Poeae Chloroplast Group 2 (Poeae type)</taxon>
        <taxon>Loliodinae</taxon>
        <taxon>Loliinae</taxon>
        <taxon>Lolium</taxon>
    </lineage>
</organism>
<evidence type="ECO:0000256" key="4">
    <source>
        <dbReference type="ARBA" id="ARBA00023163"/>
    </source>
</evidence>
<keyword evidence="5" id="KW-0539">Nucleus</keyword>
<dbReference type="GO" id="GO:0003677">
    <property type="term" value="F:DNA binding"/>
    <property type="evidence" value="ECO:0007669"/>
    <property type="project" value="UniProtKB-KW"/>
</dbReference>
<dbReference type="AlphaFoldDB" id="A0AAD8VTG4"/>
<keyword evidence="3" id="KW-0238">DNA-binding</keyword>
<dbReference type="SUPFAM" id="SSF101936">
    <property type="entry name" value="DNA-binding pseudobarrel domain"/>
    <property type="match status" value="1"/>
</dbReference>
<dbReference type="InterPro" id="IPR003340">
    <property type="entry name" value="B3_DNA-bd"/>
</dbReference>
<evidence type="ECO:0000256" key="2">
    <source>
        <dbReference type="ARBA" id="ARBA00023015"/>
    </source>
</evidence>
<dbReference type="Gene3D" id="2.40.330.10">
    <property type="entry name" value="DNA-binding pseudobarrel domain"/>
    <property type="match status" value="1"/>
</dbReference>
<dbReference type="CDD" id="cd10017">
    <property type="entry name" value="B3_DNA"/>
    <property type="match status" value="1"/>
</dbReference>
<evidence type="ECO:0000313" key="8">
    <source>
        <dbReference type="Proteomes" id="UP001231189"/>
    </source>
</evidence>
<gene>
    <name evidence="7" type="ORF">QYE76_024196</name>
</gene>
<dbReference type="PANTHER" id="PTHR31920:SF135">
    <property type="entry name" value="B3 DOMAIN-CONTAINING PROTEIN OS03G0621600-RELATED"/>
    <property type="match status" value="1"/>
</dbReference>
<accession>A0AAD8VTG4</accession>
<dbReference type="InterPro" id="IPR050655">
    <property type="entry name" value="Plant_B3_domain"/>
</dbReference>
<comment type="caution">
    <text evidence="7">The sequence shown here is derived from an EMBL/GenBank/DDBJ whole genome shotgun (WGS) entry which is preliminary data.</text>
</comment>
<dbReference type="Pfam" id="PF02362">
    <property type="entry name" value="B3"/>
    <property type="match status" value="1"/>
</dbReference>
<dbReference type="GO" id="GO:0005634">
    <property type="term" value="C:nucleus"/>
    <property type="evidence" value="ECO:0007669"/>
    <property type="project" value="UniProtKB-SubCell"/>
</dbReference>
<keyword evidence="4" id="KW-0804">Transcription</keyword>
<evidence type="ECO:0000256" key="5">
    <source>
        <dbReference type="ARBA" id="ARBA00023242"/>
    </source>
</evidence>
<dbReference type="InterPro" id="IPR015300">
    <property type="entry name" value="DNA-bd_pseudobarrel_sf"/>
</dbReference>
<dbReference type="EMBL" id="JAUUTY010000006">
    <property type="protein sequence ID" value="KAK1618679.1"/>
    <property type="molecule type" value="Genomic_DNA"/>
</dbReference>
<dbReference type="PROSITE" id="PS50863">
    <property type="entry name" value="B3"/>
    <property type="match status" value="1"/>
</dbReference>
<evidence type="ECO:0000259" key="6">
    <source>
        <dbReference type="PROSITE" id="PS50863"/>
    </source>
</evidence>